<evidence type="ECO:0000256" key="2">
    <source>
        <dbReference type="ARBA" id="ARBA00022552"/>
    </source>
</evidence>
<keyword evidence="4 6" id="KW-0255">Endonuclease</keyword>
<feature type="domain" description="RNase III" evidence="7">
    <location>
        <begin position="14"/>
        <end position="110"/>
    </location>
</feature>
<dbReference type="InterPro" id="IPR008226">
    <property type="entry name" value="Mini3_fam"/>
</dbReference>
<keyword evidence="6" id="KW-0694">RNA-binding</keyword>
<keyword evidence="9" id="KW-1185">Reference proteome</keyword>
<evidence type="ECO:0000256" key="4">
    <source>
        <dbReference type="ARBA" id="ARBA00022759"/>
    </source>
</evidence>
<dbReference type="GO" id="GO:0019843">
    <property type="term" value="F:rRNA binding"/>
    <property type="evidence" value="ECO:0007669"/>
    <property type="project" value="UniProtKB-UniRule"/>
</dbReference>
<dbReference type="GO" id="GO:0005737">
    <property type="term" value="C:cytoplasm"/>
    <property type="evidence" value="ECO:0007669"/>
    <property type="project" value="UniProtKB-SubCell"/>
</dbReference>
<dbReference type="EMBL" id="FRAI01000025">
    <property type="protein sequence ID" value="SHK25265.1"/>
    <property type="molecule type" value="Genomic_DNA"/>
</dbReference>
<comment type="function">
    <text evidence="6">Involved in correct processing of both the 5' and 3' ends of 23S rRNA precursor. Processes 30S rRNA precursor transcript even in absence of ribonuclease 3 (Rnc); Rnc processes 30S rRNA into smaller rRNA precursors.</text>
</comment>
<dbReference type="GO" id="GO:0006364">
    <property type="term" value="P:rRNA processing"/>
    <property type="evidence" value="ECO:0007669"/>
    <property type="project" value="UniProtKB-UniRule"/>
</dbReference>
<organism evidence="8 9">
    <name type="scientific">Anaerobranca californiensis DSM 14826</name>
    <dbReference type="NCBI Taxonomy" id="1120989"/>
    <lineage>
        <taxon>Bacteria</taxon>
        <taxon>Bacillati</taxon>
        <taxon>Bacillota</taxon>
        <taxon>Clostridia</taxon>
        <taxon>Eubacteriales</taxon>
        <taxon>Proteinivoracaceae</taxon>
        <taxon>Anaerobranca</taxon>
    </lineage>
</organism>
<comment type="subcellular location">
    <subcellularLocation>
        <location evidence="6">Cytoplasm</location>
    </subcellularLocation>
</comment>
<dbReference type="SUPFAM" id="SSF69065">
    <property type="entry name" value="RNase III domain-like"/>
    <property type="match status" value="1"/>
</dbReference>
<keyword evidence="6" id="KW-0460">Magnesium</keyword>
<dbReference type="HAMAP" id="MF_01468">
    <property type="entry name" value="RNase_Mini_III"/>
    <property type="match status" value="1"/>
</dbReference>
<evidence type="ECO:0000256" key="5">
    <source>
        <dbReference type="ARBA" id="ARBA00022801"/>
    </source>
</evidence>
<keyword evidence="6" id="KW-0963">Cytoplasm</keyword>
<dbReference type="GO" id="GO:0004525">
    <property type="term" value="F:ribonuclease III activity"/>
    <property type="evidence" value="ECO:0007669"/>
    <property type="project" value="InterPro"/>
</dbReference>
<name>A0A1M6QYG2_9FIRM</name>
<keyword evidence="1 6" id="KW-0690">Ribosome biogenesis</keyword>
<evidence type="ECO:0000256" key="3">
    <source>
        <dbReference type="ARBA" id="ARBA00022722"/>
    </source>
</evidence>
<dbReference type="PIRSF" id="PIRSF005520">
    <property type="entry name" value="UCP005520"/>
    <property type="match status" value="1"/>
</dbReference>
<evidence type="ECO:0000313" key="9">
    <source>
        <dbReference type="Proteomes" id="UP000243547"/>
    </source>
</evidence>
<keyword evidence="3 6" id="KW-0540">Nuclease</keyword>
<accession>A0A1M6QYG2</accession>
<dbReference type="Pfam" id="PF00636">
    <property type="entry name" value="Ribonuclease_3"/>
    <property type="match status" value="1"/>
</dbReference>
<dbReference type="InterPro" id="IPR036389">
    <property type="entry name" value="RNase_III_sf"/>
</dbReference>
<dbReference type="RefSeq" id="WP_072908272.1">
    <property type="nucleotide sequence ID" value="NZ_FRAI01000025.1"/>
</dbReference>
<dbReference type="InterPro" id="IPR000999">
    <property type="entry name" value="RNase_III_dom"/>
</dbReference>
<keyword evidence="6" id="KW-0699">rRNA-binding</keyword>
<comment type="subunit">
    <text evidence="6">Homodimer.</text>
</comment>
<protein>
    <recommendedName>
        <fullName evidence="6">Mini-ribonuclease 3</fullName>
        <shortName evidence="6">Mini-3</shortName>
        <shortName evidence="6">Mini-RNase 3</shortName>
        <ecNumber evidence="6">3.1.26.-</ecNumber>
    </recommendedName>
    <alternativeName>
        <fullName evidence="6">Mini-RNase III</fullName>
        <shortName evidence="6">Mini-III</shortName>
    </alternativeName>
</protein>
<sequence length="138" mass="15592">MEKNKLEQEVPVLALAFVGDAVYDTFIRSMLIKQGKVKPNLLHKRATLYNKAKAQSLAFLKILPFLNDKEKQIAMRGRNVKGNTIPKSATVKEYKNATGLEALIGYLHLARDINRLEEIMNTIVDIIEGEGVEMDYES</sequence>
<reference evidence="9" key="1">
    <citation type="submission" date="2016-11" db="EMBL/GenBank/DDBJ databases">
        <authorList>
            <person name="Varghese N."/>
            <person name="Submissions S."/>
        </authorList>
    </citation>
    <scope>NUCLEOTIDE SEQUENCE [LARGE SCALE GENOMIC DNA]</scope>
    <source>
        <strain evidence="9">DSM 14826</strain>
    </source>
</reference>
<dbReference type="STRING" id="1120989.SAMN02745227_01899"/>
<feature type="active site" evidence="6">
    <location>
        <position position="20"/>
    </location>
</feature>
<comment type="similarity">
    <text evidence="6">Belongs to the MrnC RNase family.</text>
</comment>
<dbReference type="EC" id="3.1.26.-" evidence="6"/>
<keyword evidence="2 6" id="KW-0698">rRNA processing</keyword>
<dbReference type="PANTHER" id="PTHR34276">
    <property type="entry name" value="MINI-RIBONUCLEASE 3"/>
    <property type="match status" value="1"/>
</dbReference>
<evidence type="ECO:0000259" key="7">
    <source>
        <dbReference type="Pfam" id="PF00636"/>
    </source>
</evidence>
<gene>
    <name evidence="6" type="primary">mrnC</name>
    <name evidence="8" type="ORF">SAMN02745227_01899</name>
</gene>
<dbReference type="PANTHER" id="PTHR34276:SF1">
    <property type="entry name" value="MINI-RIBONUCLEASE 3"/>
    <property type="match status" value="1"/>
</dbReference>
<dbReference type="Proteomes" id="UP000243547">
    <property type="component" value="Unassembled WGS sequence"/>
</dbReference>
<proteinExistence type="inferred from homology"/>
<dbReference type="Gene3D" id="1.10.1520.10">
    <property type="entry name" value="Ribonuclease III domain"/>
    <property type="match status" value="1"/>
</dbReference>
<comment type="cofactor">
    <cofactor evidence="6">
        <name>Mg(2+)</name>
        <dbReference type="ChEBI" id="CHEBI:18420"/>
    </cofactor>
</comment>
<evidence type="ECO:0000313" key="8">
    <source>
        <dbReference type="EMBL" id="SHK25265.1"/>
    </source>
</evidence>
<evidence type="ECO:0000256" key="6">
    <source>
        <dbReference type="HAMAP-Rule" id="MF_01468"/>
    </source>
</evidence>
<dbReference type="AlphaFoldDB" id="A0A1M6QYG2"/>
<evidence type="ECO:0000256" key="1">
    <source>
        <dbReference type="ARBA" id="ARBA00022517"/>
    </source>
</evidence>
<keyword evidence="5 6" id="KW-0378">Hydrolase</keyword>